<evidence type="ECO:0000256" key="4">
    <source>
        <dbReference type="ARBA" id="ARBA00022525"/>
    </source>
</evidence>
<protein>
    <recommendedName>
        <fullName evidence="11">PKD-like domain-containing protein</fullName>
    </recommendedName>
</protein>
<dbReference type="PANTHER" id="PTHR33478:SF1">
    <property type="entry name" value="EXTRACELLULAR METALLOPROTEINASE MEP"/>
    <property type="match status" value="1"/>
</dbReference>
<evidence type="ECO:0000313" key="13">
    <source>
        <dbReference type="Proteomes" id="UP000293162"/>
    </source>
</evidence>
<dbReference type="InterPro" id="IPR045828">
    <property type="entry name" value="PKD_Bacteroidetes"/>
</dbReference>
<keyword evidence="4" id="KW-0964">Secreted</keyword>
<comment type="cofactor">
    <cofactor evidence="1">
        <name>Zn(2+)</name>
        <dbReference type="ChEBI" id="CHEBI:29105"/>
    </cofactor>
</comment>
<evidence type="ECO:0000256" key="8">
    <source>
        <dbReference type="ARBA" id="ARBA00022833"/>
    </source>
</evidence>
<comment type="caution">
    <text evidence="12">The sequence shown here is derived from an EMBL/GenBank/DDBJ whole genome shotgun (WGS) entry which is preliminary data.</text>
</comment>
<keyword evidence="8" id="KW-0862">Zinc</keyword>
<dbReference type="GO" id="GO:0004222">
    <property type="term" value="F:metalloendopeptidase activity"/>
    <property type="evidence" value="ECO:0007669"/>
    <property type="project" value="InterPro"/>
</dbReference>
<dbReference type="GO" id="GO:0008270">
    <property type="term" value="F:zinc ion binding"/>
    <property type="evidence" value="ECO:0007669"/>
    <property type="project" value="InterPro"/>
</dbReference>
<dbReference type="AlphaFoldDB" id="A0A4Q5LU68"/>
<dbReference type="Gene3D" id="1.10.390.10">
    <property type="entry name" value="Neutral Protease Domain 2"/>
    <property type="match status" value="1"/>
</dbReference>
<dbReference type="InterPro" id="IPR050371">
    <property type="entry name" value="Fungal_virulence_M36"/>
</dbReference>
<evidence type="ECO:0000256" key="6">
    <source>
        <dbReference type="ARBA" id="ARBA00022723"/>
    </source>
</evidence>
<evidence type="ECO:0000256" key="7">
    <source>
        <dbReference type="ARBA" id="ARBA00022801"/>
    </source>
</evidence>
<gene>
    <name evidence="12" type="ORF">EWM59_23325</name>
</gene>
<feature type="non-terminal residue" evidence="12">
    <location>
        <position position="1123"/>
    </location>
</feature>
<dbReference type="GO" id="GO:0005615">
    <property type="term" value="C:extracellular space"/>
    <property type="evidence" value="ECO:0007669"/>
    <property type="project" value="InterPro"/>
</dbReference>
<evidence type="ECO:0000259" key="11">
    <source>
        <dbReference type="Pfam" id="PF19406"/>
    </source>
</evidence>
<dbReference type="GO" id="GO:0006508">
    <property type="term" value="P:proteolysis"/>
    <property type="evidence" value="ECO:0007669"/>
    <property type="project" value="UniProtKB-KW"/>
</dbReference>
<keyword evidence="7" id="KW-0378">Hydrolase</keyword>
<feature type="domain" description="PKD-like" evidence="11">
    <location>
        <begin position="689"/>
        <end position="770"/>
    </location>
</feature>
<evidence type="ECO:0000256" key="9">
    <source>
        <dbReference type="ARBA" id="ARBA00023049"/>
    </source>
</evidence>
<dbReference type="EMBL" id="SEWF01000052">
    <property type="protein sequence ID" value="RYU93208.1"/>
    <property type="molecule type" value="Genomic_DNA"/>
</dbReference>
<dbReference type="Proteomes" id="UP000293162">
    <property type="component" value="Unassembled WGS sequence"/>
</dbReference>
<reference evidence="12 13" key="1">
    <citation type="submission" date="2019-02" db="EMBL/GenBank/DDBJ databases">
        <title>Bacterial novel species Emticicia sp. 17J42-9 isolated from soil.</title>
        <authorList>
            <person name="Jung H.-Y."/>
        </authorList>
    </citation>
    <scope>NUCLEOTIDE SEQUENCE [LARGE SCALE GENOMIC DNA]</scope>
    <source>
        <strain evidence="12 13">17J42-9</strain>
    </source>
</reference>
<evidence type="ECO:0000256" key="5">
    <source>
        <dbReference type="ARBA" id="ARBA00022670"/>
    </source>
</evidence>
<evidence type="ECO:0000256" key="2">
    <source>
        <dbReference type="ARBA" id="ARBA00004613"/>
    </source>
</evidence>
<dbReference type="CDD" id="cd09596">
    <property type="entry name" value="M36"/>
    <property type="match status" value="1"/>
</dbReference>
<evidence type="ECO:0000256" key="1">
    <source>
        <dbReference type="ARBA" id="ARBA00001947"/>
    </source>
</evidence>
<comment type="subcellular location">
    <subcellularLocation>
        <location evidence="2">Secreted</location>
    </subcellularLocation>
</comment>
<dbReference type="PANTHER" id="PTHR33478">
    <property type="entry name" value="EXTRACELLULAR METALLOPROTEINASE MEP"/>
    <property type="match status" value="1"/>
</dbReference>
<keyword evidence="13" id="KW-1185">Reference proteome</keyword>
<evidence type="ECO:0000313" key="12">
    <source>
        <dbReference type="EMBL" id="RYU93208.1"/>
    </source>
</evidence>
<keyword evidence="5" id="KW-0645">Protease</keyword>
<dbReference type="Pfam" id="PF02128">
    <property type="entry name" value="Peptidase_M36"/>
    <property type="match status" value="1"/>
</dbReference>
<proteinExistence type="inferred from homology"/>
<name>A0A4Q5LU68_9BACT</name>
<accession>A0A4Q5LU68</accession>
<keyword evidence="6" id="KW-0479">Metal-binding</keyword>
<comment type="similarity">
    <text evidence="3">Belongs to the peptidase M36 family.</text>
</comment>
<sequence length="1123" mass="119190">MLKLLQSYSRIFKRYYLVLVALAISTGGYAQKEVEKIKTYLQANAAKYHLTDKDISDMEVSSAYLSKSTGWYHAYFVQTHQSIEVYNGILNTTLVKESVDNVANNFVADIASKVPVITLIPLSPLDAISKAATSLKLPGNAANTQEVSINRLPNGQIEKGVYTNADLSRENIVAKLYWFPYDTLAGQVGITKVNLVWNVQIYTKDSKHSWSVQVDALTGDIIDTKDMIIHCDFGVPGHVHGPGVGHEHGPGVVHEPSGQARENIDIHQPLVANSYKVFDYPLESPNHGPHTVVVSPYNKFVPAGTGPGATNGWHSTGTTNYTNTQGNNVWAKDDLADDDEGTIGSNPVSPTLDFNYTYTQATGTAAANLNAAITNLFYWNNVIHDVLYVYGFDETGGNFQENNMSRGGLGSDFVYADAQDGSGTNNANFGTPPDGQNPRMQMFRFSDAGNPAYTPDSDFDNGVITHEYGHGWSNRLTGGPLIVNCLQNAEQAGEGWSDYLALMLTTKWSTLSPNFASASIPRGMGSYVLGQPTSGGGIRPYHYSYDMAHVNPLVTYGKMASYAIPHGVGSIWATMLWDMTWEIIMQDNVIVHNIYDTTSFVGNIAALKLVNEGLRLQACSPSFIDARNAILRADSLYFNKKYKCAIWKAFARRGLGMNASTGASKNDRVVTEDFTPFTNRVLTSAKTVTVCSGTALAYTATSSAGGTTFAWSRRAVTGISNAAGSGSSATINEALINTTNNPIIVVYEFTLTPATCPIKQEVWVTVNPSPGVSVGTYSVCKDGTVPAGQGLAVSATSTVNFSETFVAGGPTYHRAAGDNVSTYTPVGSFANAVFYKTISFVAPSSGSVTFETVGGSITGGFPYDTYMSLYLNTFTPGSPATNFLKGDDDSGDLQYASKVTYNLTAGTTYVLVVTPYANGYTGSFVVQATSAVFPITNSWFTAASGGSSIFTGNVFNPVGVAGSGIPNTATPGSTDFYVQSNITGACRTKTTFTITAPSVGGTVAGSQSVCIGANSGTLTLSGHTGSIVRWESSTDNFVSNIVTIANTTTTLNFSNLSQTTKYRAVVKNGNCAAINSAVATITVITASAPTPTNGSRCGTGSVTLTATGCAGGTINWYAGVSGG</sequence>
<dbReference type="InterPro" id="IPR001842">
    <property type="entry name" value="Peptidase_M36"/>
</dbReference>
<keyword evidence="10" id="KW-0865">Zymogen</keyword>
<organism evidence="12 13">
    <name type="scientific">Emticicia agri</name>
    <dbReference type="NCBI Taxonomy" id="2492393"/>
    <lineage>
        <taxon>Bacteria</taxon>
        <taxon>Pseudomonadati</taxon>
        <taxon>Bacteroidota</taxon>
        <taxon>Cytophagia</taxon>
        <taxon>Cytophagales</taxon>
        <taxon>Leadbetterellaceae</taxon>
        <taxon>Emticicia</taxon>
    </lineage>
</organism>
<dbReference type="InterPro" id="IPR027268">
    <property type="entry name" value="Peptidase_M4/M1_CTD_sf"/>
</dbReference>
<dbReference type="Pfam" id="PF19406">
    <property type="entry name" value="PKD_5"/>
    <property type="match status" value="1"/>
</dbReference>
<keyword evidence="9" id="KW-0482">Metalloprotease</keyword>
<dbReference type="RefSeq" id="WP_130023662.1">
    <property type="nucleotide sequence ID" value="NZ_SEWF01000052.1"/>
</dbReference>
<dbReference type="OrthoDB" id="5377264at2"/>
<evidence type="ECO:0000256" key="10">
    <source>
        <dbReference type="ARBA" id="ARBA00023145"/>
    </source>
</evidence>
<dbReference type="Gene3D" id="3.10.170.10">
    <property type="match status" value="1"/>
</dbReference>
<evidence type="ECO:0000256" key="3">
    <source>
        <dbReference type="ARBA" id="ARBA00006006"/>
    </source>
</evidence>
<dbReference type="SUPFAM" id="SSF55486">
    <property type="entry name" value="Metalloproteases ('zincins'), catalytic domain"/>
    <property type="match status" value="1"/>
</dbReference>